<dbReference type="Pfam" id="PF00106">
    <property type="entry name" value="adh_short"/>
    <property type="match status" value="1"/>
</dbReference>
<accession>A0A8S4BMD4</accession>
<evidence type="ECO:0000256" key="1">
    <source>
        <dbReference type="ARBA" id="ARBA00006484"/>
    </source>
</evidence>
<dbReference type="CDD" id="cd05324">
    <property type="entry name" value="carb_red_PTCR-like_SDR_c"/>
    <property type="match status" value="1"/>
</dbReference>
<proteinExistence type="inferred from homology"/>
<evidence type="ECO:0000313" key="6">
    <source>
        <dbReference type="EMBL" id="CAG6016400.1"/>
    </source>
</evidence>
<dbReference type="EMBL" id="CAJRST010039999">
    <property type="protein sequence ID" value="CAG6016400.1"/>
    <property type="molecule type" value="Genomic_DNA"/>
</dbReference>
<evidence type="ECO:0000256" key="3">
    <source>
        <dbReference type="ARBA" id="ARBA00023002"/>
    </source>
</evidence>
<comment type="similarity">
    <text evidence="1 5">Belongs to the short-chain dehydrogenases/reductases (SDR) family.</text>
</comment>
<dbReference type="InterPro" id="IPR002347">
    <property type="entry name" value="SDR_fam"/>
</dbReference>
<evidence type="ECO:0000256" key="4">
    <source>
        <dbReference type="ARBA" id="ARBA00026118"/>
    </source>
</evidence>
<evidence type="ECO:0000256" key="2">
    <source>
        <dbReference type="ARBA" id="ARBA00022857"/>
    </source>
</evidence>
<dbReference type="Gene3D" id="3.40.50.720">
    <property type="entry name" value="NAD(P)-binding Rossmann-like Domain"/>
    <property type="match status" value="3"/>
</dbReference>
<keyword evidence="3" id="KW-0560">Oxidoreductase</keyword>
<protein>
    <recommendedName>
        <fullName evidence="4">carbonyl reductase (NADPH)</fullName>
        <ecNumber evidence="4">1.1.1.184</ecNumber>
    </recommendedName>
</protein>
<gene>
    <name evidence="6" type="ORF">MMEN_LOCUS20329</name>
</gene>
<name>A0A8S4BMD4_9TELE</name>
<dbReference type="Proteomes" id="UP000677803">
    <property type="component" value="Unassembled WGS sequence"/>
</dbReference>
<dbReference type="PRINTS" id="PR00081">
    <property type="entry name" value="GDHRDH"/>
</dbReference>
<comment type="caution">
    <text evidence="6">The sequence shown here is derived from an EMBL/GenBank/DDBJ whole genome shotgun (WGS) entry which is preliminary data.</text>
</comment>
<evidence type="ECO:0000256" key="5">
    <source>
        <dbReference type="RuleBase" id="RU000363"/>
    </source>
</evidence>
<organism evidence="6 7">
    <name type="scientific">Menidia menidia</name>
    <name type="common">Atlantic silverside</name>
    <dbReference type="NCBI Taxonomy" id="238744"/>
    <lineage>
        <taxon>Eukaryota</taxon>
        <taxon>Metazoa</taxon>
        <taxon>Chordata</taxon>
        <taxon>Craniata</taxon>
        <taxon>Vertebrata</taxon>
        <taxon>Euteleostomi</taxon>
        <taxon>Actinopterygii</taxon>
        <taxon>Neopterygii</taxon>
        <taxon>Teleostei</taxon>
        <taxon>Neoteleostei</taxon>
        <taxon>Acanthomorphata</taxon>
        <taxon>Ovalentaria</taxon>
        <taxon>Atherinomorphae</taxon>
        <taxon>Atheriniformes</taxon>
        <taxon>Atherinopsidae</taxon>
        <taxon>Menidiinae</taxon>
        <taxon>Menidia</taxon>
    </lineage>
</organism>
<keyword evidence="7" id="KW-1185">Reference proteome</keyword>
<evidence type="ECO:0000313" key="7">
    <source>
        <dbReference type="Proteomes" id="UP000677803"/>
    </source>
</evidence>
<dbReference type="AlphaFoldDB" id="A0A8S4BMD4"/>
<dbReference type="PANTHER" id="PTHR43963">
    <property type="entry name" value="CARBONYL REDUCTASE 1-RELATED"/>
    <property type="match status" value="1"/>
</dbReference>
<dbReference type="InterPro" id="IPR045313">
    <property type="entry name" value="CBR1-like"/>
</dbReference>
<dbReference type="EC" id="1.1.1.184" evidence="4"/>
<dbReference type="SUPFAM" id="SSF51735">
    <property type="entry name" value="NAD(P)-binding Rossmann-fold domains"/>
    <property type="match status" value="3"/>
</dbReference>
<dbReference type="OrthoDB" id="7289984at2759"/>
<dbReference type="PRINTS" id="PR00080">
    <property type="entry name" value="SDRFAMILY"/>
</dbReference>
<keyword evidence="2" id="KW-0521">NADP</keyword>
<dbReference type="InterPro" id="IPR036291">
    <property type="entry name" value="NAD(P)-bd_dom_sf"/>
</dbReference>
<reference evidence="6" key="1">
    <citation type="submission" date="2021-05" db="EMBL/GenBank/DDBJ databases">
        <authorList>
            <person name="Tigano A."/>
        </authorList>
    </citation>
    <scope>NUCLEOTIDE SEQUENCE</scope>
</reference>
<dbReference type="GO" id="GO:0004090">
    <property type="term" value="F:carbonyl reductase (NADPH) activity"/>
    <property type="evidence" value="ECO:0007669"/>
    <property type="project" value="UniProtKB-EC"/>
</dbReference>
<dbReference type="PANTHER" id="PTHR43963:SF4">
    <property type="entry name" value="CARBONYL REDUCTASE (NADPH)"/>
    <property type="match status" value="1"/>
</dbReference>
<sequence length="414" mass="44339">MILARRLSKERPNDGILLNACCPGWVRTDMAGPKAPKSPEEGAITPVYLALLPPGAAEPHGKFVSDKEALSMILARRLSKERPNDGILLNACCPGWVRTDMAGPKAPKSPEEGAITPVYLALLPPGAAEPHGKFVSDKEMSTRVAVVTGGNKGLGLAIVRALCGQFQGDVYLTARDYGRGQEAVEALAKEGLKSFFQQLDIDDLSSITTAAAFFREKYGGVDVLINNAGIAFKNADTTPFAVQAEVTLKTNFFSTRDVLTHFLPLVKAGGRVVNVSSFVGVRTLNGCSPELQQRFRSPELGEEQLLALMQSFVEQAQRGEHLQNGWPQTAYGVSKTGLTALSMILARRLSKERPNDGILLNACCPGWVGTEMGGSSAPKSPEEGAITPVYLALLPPGAAEPHGKFVSDKEVQTW</sequence>